<evidence type="ECO:0000313" key="7">
    <source>
        <dbReference type="RefSeq" id="XP_017783037.1"/>
    </source>
</evidence>
<keyword evidence="6" id="KW-1185">Reference proteome</keyword>
<proteinExistence type="inferred from homology"/>
<keyword evidence="4 5" id="KW-0732">Signal</keyword>
<dbReference type="InterPro" id="IPR006170">
    <property type="entry name" value="PBP/GOBP"/>
</dbReference>
<dbReference type="Gene3D" id="1.10.238.20">
    <property type="entry name" value="Pheromone/general odorant binding protein domain"/>
    <property type="match status" value="1"/>
</dbReference>
<dbReference type="SUPFAM" id="SSF47565">
    <property type="entry name" value="Insect pheromone/odorant-binding proteins"/>
    <property type="match status" value="1"/>
</dbReference>
<feature type="signal peptide" evidence="5">
    <location>
        <begin position="1"/>
        <end position="18"/>
    </location>
</feature>
<feature type="chain" id="PRO_5045821421" evidence="5">
    <location>
        <begin position="19"/>
        <end position="137"/>
    </location>
</feature>
<organism evidence="6 7">
    <name type="scientific">Nicrophorus vespilloides</name>
    <name type="common">Boreal carrion beetle</name>
    <dbReference type="NCBI Taxonomy" id="110193"/>
    <lineage>
        <taxon>Eukaryota</taxon>
        <taxon>Metazoa</taxon>
        <taxon>Ecdysozoa</taxon>
        <taxon>Arthropoda</taxon>
        <taxon>Hexapoda</taxon>
        <taxon>Insecta</taxon>
        <taxon>Pterygota</taxon>
        <taxon>Neoptera</taxon>
        <taxon>Endopterygota</taxon>
        <taxon>Coleoptera</taxon>
        <taxon>Polyphaga</taxon>
        <taxon>Staphyliniformia</taxon>
        <taxon>Silphidae</taxon>
        <taxon>Nicrophorinae</taxon>
        <taxon>Nicrophorus</taxon>
    </lineage>
</organism>
<keyword evidence="3" id="KW-0964">Secreted</keyword>
<dbReference type="PANTHER" id="PTHR11857:SF43">
    <property type="entry name" value="GEO07291P1-RELATED"/>
    <property type="match status" value="1"/>
</dbReference>
<comment type="subcellular location">
    <subcellularLocation>
        <location evidence="1">Secreted</location>
    </subcellularLocation>
</comment>
<dbReference type="SMART" id="SM00708">
    <property type="entry name" value="PhBP"/>
    <property type="match status" value="1"/>
</dbReference>
<evidence type="ECO:0000256" key="4">
    <source>
        <dbReference type="ARBA" id="ARBA00022729"/>
    </source>
</evidence>
<dbReference type="CDD" id="cd23992">
    <property type="entry name" value="PBP_GOBP"/>
    <property type="match status" value="1"/>
</dbReference>
<reference evidence="7" key="1">
    <citation type="submission" date="2025-08" db="UniProtKB">
        <authorList>
            <consortium name="RefSeq"/>
        </authorList>
    </citation>
    <scope>IDENTIFICATION</scope>
    <source>
        <tissue evidence="7">Whole Larva</tissue>
    </source>
</reference>
<dbReference type="Proteomes" id="UP000695000">
    <property type="component" value="Unplaced"/>
</dbReference>
<evidence type="ECO:0000256" key="3">
    <source>
        <dbReference type="ARBA" id="ARBA00022525"/>
    </source>
</evidence>
<protein>
    <submittedName>
        <fullName evidence="7">Uncharacterized protein LOC108567212</fullName>
    </submittedName>
</protein>
<dbReference type="RefSeq" id="XP_017783037.1">
    <property type="nucleotide sequence ID" value="XM_017927548.1"/>
</dbReference>
<comment type="similarity">
    <text evidence="2">Belongs to the PBP/GOBP family.</text>
</comment>
<name>A0ABM1N887_NICVS</name>
<dbReference type="PANTHER" id="PTHR11857">
    <property type="entry name" value="ODORANT BINDING PROTEIN-RELATED"/>
    <property type="match status" value="1"/>
</dbReference>
<dbReference type="Pfam" id="PF01395">
    <property type="entry name" value="PBP_GOBP"/>
    <property type="match status" value="1"/>
</dbReference>
<evidence type="ECO:0000256" key="5">
    <source>
        <dbReference type="SAM" id="SignalP"/>
    </source>
</evidence>
<sequence>MKFVCCFVLLVASIIARAFVLEENYENLFKIIKEKCVAEVHVDKSIVDRLDSDVPFPTMEELKCYTQCLYTKYGLFDDDGTLIGNKFSSFLPVELYGKEKAAAKICIKNNMDRCKASYDTHKCYLHLSFHPDALKMN</sequence>
<evidence type="ECO:0000256" key="1">
    <source>
        <dbReference type="ARBA" id="ARBA00004613"/>
    </source>
</evidence>
<evidence type="ECO:0000313" key="6">
    <source>
        <dbReference type="Proteomes" id="UP000695000"/>
    </source>
</evidence>
<evidence type="ECO:0000256" key="2">
    <source>
        <dbReference type="ARBA" id="ARBA00008098"/>
    </source>
</evidence>
<dbReference type="InterPro" id="IPR036728">
    <property type="entry name" value="PBP_GOBP_sf"/>
</dbReference>
<dbReference type="GeneID" id="108567212"/>
<gene>
    <name evidence="7" type="primary">LOC108567212</name>
</gene>
<accession>A0ABM1N887</accession>